<reference evidence="2 3" key="1">
    <citation type="submission" date="2024-09" db="EMBL/GenBank/DDBJ databases">
        <authorList>
            <person name="Sun Q."/>
            <person name="Mori K."/>
        </authorList>
    </citation>
    <scope>NUCLEOTIDE SEQUENCE [LARGE SCALE GENOMIC DNA]</scope>
    <source>
        <strain evidence="2 3">CCM 7765</strain>
    </source>
</reference>
<dbReference type="SUPFAM" id="SSF55486">
    <property type="entry name" value="Metalloproteases ('zincins'), catalytic domain"/>
    <property type="match status" value="1"/>
</dbReference>
<dbReference type="Gene3D" id="3.40.390.10">
    <property type="entry name" value="Collagenase (Catalytic Domain)"/>
    <property type="match status" value="1"/>
</dbReference>
<accession>A0ABV6HKI8</accession>
<evidence type="ECO:0000313" key="3">
    <source>
        <dbReference type="Proteomes" id="UP001589774"/>
    </source>
</evidence>
<keyword evidence="3" id="KW-1185">Reference proteome</keyword>
<dbReference type="Proteomes" id="UP001589774">
    <property type="component" value="Unassembled WGS sequence"/>
</dbReference>
<dbReference type="Pfam" id="PF06167">
    <property type="entry name" value="Peptidase_M90"/>
    <property type="match status" value="1"/>
</dbReference>
<keyword evidence="1" id="KW-0812">Transmembrane</keyword>
<dbReference type="InterPro" id="IPR024079">
    <property type="entry name" value="MetalloPept_cat_dom_sf"/>
</dbReference>
<evidence type="ECO:0000313" key="2">
    <source>
        <dbReference type="EMBL" id="MFC0319377.1"/>
    </source>
</evidence>
<dbReference type="EMBL" id="JBHLWO010000002">
    <property type="protein sequence ID" value="MFC0319377.1"/>
    <property type="molecule type" value="Genomic_DNA"/>
</dbReference>
<organism evidence="2 3">
    <name type="scientific">Olivibacter oleidegradans</name>
    <dbReference type="NCBI Taxonomy" id="760123"/>
    <lineage>
        <taxon>Bacteria</taxon>
        <taxon>Pseudomonadati</taxon>
        <taxon>Bacteroidota</taxon>
        <taxon>Sphingobacteriia</taxon>
        <taxon>Sphingobacteriales</taxon>
        <taxon>Sphingobacteriaceae</taxon>
        <taxon>Olivibacter</taxon>
    </lineage>
</organism>
<evidence type="ECO:0000256" key="1">
    <source>
        <dbReference type="SAM" id="Phobius"/>
    </source>
</evidence>
<dbReference type="CDD" id="cd20169">
    <property type="entry name" value="Peptidase_M90_mtfA"/>
    <property type="match status" value="1"/>
</dbReference>
<name>A0ABV6HKI8_9SPHI</name>
<keyword evidence="1" id="KW-0472">Membrane</keyword>
<comment type="caution">
    <text evidence="2">The sequence shown here is derived from an EMBL/GenBank/DDBJ whole genome shotgun (WGS) entry which is preliminary data.</text>
</comment>
<keyword evidence="1" id="KW-1133">Transmembrane helix</keyword>
<dbReference type="InterPro" id="IPR042252">
    <property type="entry name" value="MtfA_N"/>
</dbReference>
<sequence>MEILSYLFFGITISIVLLFIWSKRKRAWRKGAQEGLTETYSGILEQYVSFYRDLNDADQERFLNEITIFLRDVHIEGVGTEVNELDRVLIASSAVIPIFNFRGWRYKNLSNIVLYPDTFNSDFQFVGARRNTLGMVGEGFMNGQMILSKSALHHGFSENSNGSNTAIHEFVHLIDKRDGSVDGIPELLLARPYVIPWIKMMHAEMHRIKAGRSDIDPYALTNEAEFLAVVSEYFFEKPTKFRDHHPELFDLLTKMFGKKP</sequence>
<feature type="transmembrane region" description="Helical" evidence="1">
    <location>
        <begin position="6"/>
        <end position="22"/>
    </location>
</feature>
<dbReference type="PANTHER" id="PTHR30164:SF2">
    <property type="entry name" value="PROTEIN MTFA"/>
    <property type="match status" value="1"/>
</dbReference>
<dbReference type="InterPro" id="IPR010384">
    <property type="entry name" value="MtfA_fam"/>
</dbReference>
<dbReference type="Gene3D" id="1.10.472.150">
    <property type="entry name" value="Glucose-regulated metallo-peptidase M90, N-terminal domain"/>
    <property type="match status" value="1"/>
</dbReference>
<proteinExistence type="predicted"/>
<gene>
    <name evidence="2" type="ORF">ACFFI0_13745</name>
</gene>
<protein>
    <submittedName>
        <fullName evidence="2">Zinc-dependent peptidase</fullName>
    </submittedName>
</protein>
<dbReference type="RefSeq" id="WP_130855993.1">
    <property type="nucleotide sequence ID" value="NZ_JBHLWO010000002.1"/>
</dbReference>
<dbReference type="PANTHER" id="PTHR30164">
    <property type="entry name" value="MTFA PEPTIDASE"/>
    <property type="match status" value="1"/>
</dbReference>